<protein>
    <submittedName>
        <fullName evidence="2">Conjugal transfer pilus assembly protein TrbC</fullName>
    </submittedName>
</protein>
<feature type="signal peptide" evidence="1">
    <location>
        <begin position="1"/>
        <end position="26"/>
    </location>
</feature>
<dbReference type="Pfam" id="PF09673">
    <property type="entry name" value="TrbC_Ftype"/>
    <property type="match status" value="1"/>
</dbReference>
<organism evidence="2 3">
    <name type="scientific">Nitrosomonas halophila</name>
    <dbReference type="NCBI Taxonomy" id="44576"/>
    <lineage>
        <taxon>Bacteria</taxon>
        <taxon>Pseudomonadati</taxon>
        <taxon>Pseudomonadota</taxon>
        <taxon>Betaproteobacteria</taxon>
        <taxon>Nitrosomonadales</taxon>
        <taxon>Nitrosomonadaceae</taxon>
        <taxon>Nitrosomonas</taxon>
    </lineage>
</organism>
<dbReference type="InterPro" id="IPR014113">
    <property type="entry name" value="T4SS_TrbC_subgr"/>
</dbReference>
<gene>
    <name evidence="2" type="ORF">SAMN05421881_10608</name>
</gene>
<name>A0A1H3MG24_9PROT</name>
<dbReference type="InterPro" id="IPR019106">
    <property type="entry name" value="T4SS_TrbC"/>
</dbReference>
<dbReference type="EMBL" id="FNOY01000060">
    <property type="protein sequence ID" value="SDY75611.1"/>
    <property type="molecule type" value="Genomic_DNA"/>
</dbReference>
<evidence type="ECO:0000313" key="3">
    <source>
        <dbReference type="Proteomes" id="UP000198640"/>
    </source>
</evidence>
<dbReference type="OrthoDB" id="8557871at2"/>
<keyword evidence="1" id="KW-0732">Signal</keyword>
<dbReference type="Proteomes" id="UP000198640">
    <property type="component" value="Unassembled WGS sequence"/>
</dbReference>
<sequence length="250" mass="27580">MTNNRFRLCHAVVAALVFLPPGITLAQEHLFAEKLKSGGQAMRLPLDQEILDAHSRSRGAMKQLETLEREGRITGQRIPEMNALPPSAAPAEDISVIADKFKDINRQRTETMRSLDLLVLVSLSMPEGALRKIAEQAERAGATLVFRGLKEDSMAKMGEAIRKILAGRNVHVVIHPPAFQQFSVTQVPAFVLASQDAGRVLDNGCARPQTFVKVSGDVTLNYALDYIERKSTGWATAARSFHSRIIRADR</sequence>
<proteinExistence type="predicted"/>
<dbReference type="STRING" id="44576.SAMN05421881_10608"/>
<dbReference type="RefSeq" id="WP_143032336.1">
    <property type="nucleotide sequence ID" value="NZ_FNOY01000060.1"/>
</dbReference>
<evidence type="ECO:0000256" key="1">
    <source>
        <dbReference type="SAM" id="SignalP"/>
    </source>
</evidence>
<evidence type="ECO:0000313" key="2">
    <source>
        <dbReference type="EMBL" id="SDY75611.1"/>
    </source>
</evidence>
<dbReference type="NCBIfam" id="TIGR02742">
    <property type="entry name" value="TrbC_Ftype"/>
    <property type="match status" value="1"/>
</dbReference>
<reference evidence="2 3" key="1">
    <citation type="submission" date="2016-10" db="EMBL/GenBank/DDBJ databases">
        <authorList>
            <person name="de Groot N.N."/>
        </authorList>
    </citation>
    <scope>NUCLEOTIDE SEQUENCE [LARGE SCALE GENOMIC DNA]</scope>
    <source>
        <strain evidence="2 3">Nm1</strain>
    </source>
</reference>
<dbReference type="AlphaFoldDB" id="A0A1H3MG24"/>
<accession>A0A1H3MG24</accession>
<feature type="chain" id="PRO_5011518908" evidence="1">
    <location>
        <begin position="27"/>
        <end position="250"/>
    </location>
</feature>
<keyword evidence="3" id="KW-1185">Reference proteome</keyword>